<gene>
    <name evidence="8" type="ORF">LELG_04606</name>
</gene>
<name>A5E4R7_LODEL</name>
<evidence type="ECO:0000256" key="3">
    <source>
        <dbReference type="ARBA" id="ARBA00022729"/>
    </source>
</evidence>
<evidence type="ECO:0000256" key="1">
    <source>
        <dbReference type="ARBA" id="ARBA00004613"/>
    </source>
</evidence>
<dbReference type="PROSITE" id="PS52012">
    <property type="entry name" value="CFEM"/>
    <property type="match status" value="1"/>
</dbReference>
<dbReference type="GO" id="GO:0046872">
    <property type="term" value="F:metal ion binding"/>
    <property type="evidence" value="ECO:0007669"/>
    <property type="project" value="UniProtKB-UniRule"/>
</dbReference>
<evidence type="ECO:0000256" key="6">
    <source>
        <dbReference type="SAM" id="SignalP"/>
    </source>
</evidence>
<accession>A5E4R7</accession>
<keyword evidence="9" id="KW-1185">Reference proteome</keyword>
<feature type="signal peptide" evidence="6">
    <location>
        <begin position="1"/>
        <end position="18"/>
    </location>
</feature>
<dbReference type="Pfam" id="PF05730">
    <property type="entry name" value="CFEM"/>
    <property type="match status" value="1"/>
</dbReference>
<feature type="domain" description="CFEM" evidence="7">
    <location>
        <begin position="34"/>
        <end position="145"/>
    </location>
</feature>
<dbReference type="Proteomes" id="UP000001996">
    <property type="component" value="Unassembled WGS sequence"/>
</dbReference>
<dbReference type="InterPro" id="IPR008427">
    <property type="entry name" value="Extracellular_membr_CFEM_dom"/>
</dbReference>
<feature type="disulfide bond" evidence="5">
    <location>
        <begin position="66"/>
        <end position="97"/>
    </location>
</feature>
<feature type="disulfide bond" evidence="5">
    <location>
        <begin position="62"/>
        <end position="102"/>
    </location>
</feature>
<evidence type="ECO:0000256" key="5">
    <source>
        <dbReference type="PROSITE-ProRule" id="PRU01356"/>
    </source>
</evidence>
<protein>
    <recommendedName>
        <fullName evidence="7">CFEM domain-containing protein</fullName>
    </recommendedName>
</protein>
<dbReference type="GeneID" id="5231375"/>
<sequence>MKISSILSIAALASVISAAPTVTAPPNADATDGTNWSTYPAVPKTASINGFADRIYDQLPECAKPCMNQDTGSTPCPYWDTGCLCVMPQFAGPIGNCIANNCKGTPVQTATSLASSICSSAGVWSPYWMIPPTVKTKLDSAAAVTTAA</sequence>
<evidence type="ECO:0000313" key="8">
    <source>
        <dbReference type="EMBL" id="EDK46425.1"/>
    </source>
</evidence>
<dbReference type="VEuPathDB" id="FungiDB:LELG_04606"/>
<dbReference type="OMA" id="CWATACK"/>
<dbReference type="KEGG" id="lel:PVL30_004326"/>
<reference evidence="8 9" key="1">
    <citation type="journal article" date="2009" name="Nature">
        <title>Evolution of pathogenicity and sexual reproduction in eight Candida genomes.</title>
        <authorList>
            <person name="Butler G."/>
            <person name="Rasmussen M.D."/>
            <person name="Lin M.F."/>
            <person name="Santos M.A."/>
            <person name="Sakthikumar S."/>
            <person name="Munro C.A."/>
            <person name="Rheinbay E."/>
            <person name="Grabherr M."/>
            <person name="Forche A."/>
            <person name="Reedy J.L."/>
            <person name="Agrafioti I."/>
            <person name="Arnaud M.B."/>
            <person name="Bates S."/>
            <person name="Brown A.J."/>
            <person name="Brunke S."/>
            <person name="Costanzo M.C."/>
            <person name="Fitzpatrick D.A."/>
            <person name="de Groot P.W."/>
            <person name="Harris D."/>
            <person name="Hoyer L.L."/>
            <person name="Hube B."/>
            <person name="Klis F.M."/>
            <person name="Kodira C."/>
            <person name="Lennard N."/>
            <person name="Logue M.E."/>
            <person name="Martin R."/>
            <person name="Neiman A.M."/>
            <person name="Nikolaou E."/>
            <person name="Quail M.A."/>
            <person name="Quinn J."/>
            <person name="Santos M.C."/>
            <person name="Schmitzberger F.F."/>
            <person name="Sherlock G."/>
            <person name="Shah P."/>
            <person name="Silverstein K.A."/>
            <person name="Skrzypek M.S."/>
            <person name="Soll D."/>
            <person name="Staggs R."/>
            <person name="Stansfield I."/>
            <person name="Stumpf M.P."/>
            <person name="Sudbery P.E."/>
            <person name="Srikantha T."/>
            <person name="Zeng Q."/>
            <person name="Berman J."/>
            <person name="Berriman M."/>
            <person name="Heitman J."/>
            <person name="Gow N.A."/>
            <person name="Lorenz M.C."/>
            <person name="Birren B.W."/>
            <person name="Kellis M."/>
            <person name="Cuomo C.A."/>
        </authorList>
    </citation>
    <scope>NUCLEOTIDE SEQUENCE [LARGE SCALE GENOMIC DNA]</scope>
    <source>
        <strain evidence="9">ATCC 11503 / BCRC 21390 / CBS 2605 / JCM 1781 / NBRC 1676 / NRRL YB-4239</strain>
    </source>
</reference>
<dbReference type="AlphaFoldDB" id="A5E4R7"/>
<dbReference type="OrthoDB" id="2496787at2759"/>
<feature type="binding site" description="axial binding residue" evidence="5">
    <location>
        <position position="80"/>
    </location>
    <ligand>
        <name>heme</name>
        <dbReference type="ChEBI" id="CHEBI:30413"/>
    </ligand>
    <ligandPart>
        <name>Fe</name>
        <dbReference type="ChEBI" id="CHEBI:18248"/>
    </ligandPart>
</feature>
<keyword evidence="5" id="KW-0349">Heme</keyword>
<feature type="disulfide bond" evidence="5">
    <location>
        <begin position="85"/>
        <end position="118"/>
    </location>
</feature>
<dbReference type="EMBL" id="CH981529">
    <property type="protein sequence ID" value="EDK46425.1"/>
    <property type="molecule type" value="Genomic_DNA"/>
</dbReference>
<feature type="disulfide bond" evidence="5">
    <location>
        <begin position="76"/>
        <end position="83"/>
    </location>
</feature>
<dbReference type="eggNOG" id="ENOG502SFDE">
    <property type="taxonomic scope" value="Eukaryota"/>
</dbReference>
<dbReference type="GO" id="GO:0005576">
    <property type="term" value="C:extracellular region"/>
    <property type="evidence" value="ECO:0007669"/>
    <property type="project" value="UniProtKB-SubCell"/>
</dbReference>
<dbReference type="SMART" id="SM00747">
    <property type="entry name" value="CFEM"/>
    <property type="match status" value="1"/>
</dbReference>
<evidence type="ECO:0000256" key="2">
    <source>
        <dbReference type="ARBA" id="ARBA00022525"/>
    </source>
</evidence>
<evidence type="ECO:0000259" key="7">
    <source>
        <dbReference type="PROSITE" id="PS52012"/>
    </source>
</evidence>
<comment type="subcellular location">
    <subcellularLocation>
        <location evidence="1">Secreted</location>
    </subcellularLocation>
</comment>
<dbReference type="InParanoid" id="A5E4R7"/>
<organism evidence="8 9">
    <name type="scientific">Lodderomyces elongisporus (strain ATCC 11503 / CBS 2605 / JCM 1781 / NBRC 1676 / NRRL YB-4239)</name>
    <name type="common">Yeast</name>
    <name type="synonym">Saccharomyces elongisporus</name>
    <dbReference type="NCBI Taxonomy" id="379508"/>
    <lineage>
        <taxon>Eukaryota</taxon>
        <taxon>Fungi</taxon>
        <taxon>Dikarya</taxon>
        <taxon>Ascomycota</taxon>
        <taxon>Saccharomycotina</taxon>
        <taxon>Pichiomycetes</taxon>
        <taxon>Debaryomycetaceae</taxon>
        <taxon>Candida/Lodderomyces clade</taxon>
        <taxon>Lodderomyces</taxon>
    </lineage>
</organism>
<keyword evidence="5" id="KW-0408">Iron</keyword>
<keyword evidence="4 5" id="KW-1015">Disulfide bond</keyword>
<evidence type="ECO:0000256" key="4">
    <source>
        <dbReference type="ARBA" id="ARBA00023157"/>
    </source>
</evidence>
<keyword evidence="2" id="KW-0964">Secreted</keyword>
<dbReference type="HOGENOM" id="CLU_147526_0_0_1"/>
<keyword evidence="3 6" id="KW-0732">Signal</keyword>
<feature type="chain" id="PRO_5002680673" description="CFEM domain-containing protein" evidence="6">
    <location>
        <begin position="19"/>
        <end position="148"/>
    </location>
</feature>
<proteinExistence type="predicted"/>
<evidence type="ECO:0000313" key="9">
    <source>
        <dbReference type="Proteomes" id="UP000001996"/>
    </source>
</evidence>
<keyword evidence="5" id="KW-0479">Metal-binding</keyword>